<keyword evidence="2 4" id="KW-0378">Hydrolase</keyword>
<reference evidence="6 7" key="1">
    <citation type="submission" date="2016-10" db="EMBL/GenBank/DDBJ databases">
        <authorList>
            <person name="de Groot N.N."/>
        </authorList>
    </citation>
    <scope>NUCLEOTIDE SEQUENCE [LARGE SCALE GENOMIC DNA]</scope>
    <source>
        <strain evidence="6 7">DSM 25232</strain>
    </source>
</reference>
<feature type="active site" description="Proton donor" evidence="4">
    <location>
        <position position="204"/>
    </location>
</feature>
<keyword evidence="7" id="KW-1185">Reference proteome</keyword>
<organism evidence="6 7">
    <name type="scientific">Aquimarina amphilecti</name>
    <dbReference type="NCBI Taxonomy" id="1038014"/>
    <lineage>
        <taxon>Bacteria</taxon>
        <taxon>Pseudomonadati</taxon>
        <taxon>Bacteroidota</taxon>
        <taxon>Flavobacteriia</taxon>
        <taxon>Flavobacteriales</taxon>
        <taxon>Flavobacteriaceae</taxon>
        <taxon>Aquimarina</taxon>
    </lineage>
</organism>
<dbReference type="InterPro" id="IPR000805">
    <property type="entry name" value="Glyco_hydro_26"/>
</dbReference>
<dbReference type="RefSeq" id="WP_091408690.1">
    <property type="nucleotide sequence ID" value="NZ_FOAB01000004.1"/>
</dbReference>
<evidence type="ECO:0000256" key="3">
    <source>
        <dbReference type="ARBA" id="ARBA00023295"/>
    </source>
</evidence>
<accession>A0A1H7Q4X6</accession>
<feature type="active site" description="Nucleophile" evidence="4">
    <location>
        <position position="308"/>
    </location>
</feature>
<feature type="domain" description="GH26" evidence="5">
    <location>
        <begin position="50"/>
        <end position="361"/>
    </location>
</feature>
<name>A0A1H7Q4X6_AQUAM</name>
<dbReference type="Proteomes" id="UP000198521">
    <property type="component" value="Unassembled WGS sequence"/>
</dbReference>
<dbReference type="PRINTS" id="PR00739">
    <property type="entry name" value="GLHYDRLASE26"/>
</dbReference>
<dbReference type="Gene3D" id="3.20.20.80">
    <property type="entry name" value="Glycosidases"/>
    <property type="match status" value="1"/>
</dbReference>
<gene>
    <name evidence="6" type="ORF">SAMN04487910_2429</name>
</gene>
<proteinExistence type="inferred from homology"/>
<dbReference type="AlphaFoldDB" id="A0A1H7Q4X6"/>
<dbReference type="GO" id="GO:0006080">
    <property type="term" value="P:substituted mannan metabolic process"/>
    <property type="evidence" value="ECO:0007669"/>
    <property type="project" value="InterPro"/>
</dbReference>
<evidence type="ECO:0000259" key="5">
    <source>
        <dbReference type="PROSITE" id="PS51764"/>
    </source>
</evidence>
<evidence type="ECO:0000256" key="2">
    <source>
        <dbReference type="ARBA" id="ARBA00022801"/>
    </source>
</evidence>
<protein>
    <submittedName>
        <fullName evidence="6">Mannan endo-1,4-beta-mannosidase</fullName>
    </submittedName>
</protein>
<dbReference type="Pfam" id="PF02156">
    <property type="entry name" value="Glyco_hydro_26"/>
    <property type="match status" value="1"/>
</dbReference>
<dbReference type="InterPro" id="IPR022790">
    <property type="entry name" value="GH26_dom"/>
</dbReference>
<evidence type="ECO:0000256" key="1">
    <source>
        <dbReference type="ARBA" id="ARBA00007754"/>
    </source>
</evidence>
<dbReference type="STRING" id="1038014.SAMN04487910_2429"/>
<dbReference type="PROSITE" id="PS51764">
    <property type="entry name" value="GH26"/>
    <property type="match status" value="1"/>
</dbReference>
<keyword evidence="3 4" id="KW-0326">Glycosidase</keyword>
<evidence type="ECO:0000313" key="7">
    <source>
        <dbReference type="Proteomes" id="UP000198521"/>
    </source>
</evidence>
<dbReference type="GO" id="GO:0016985">
    <property type="term" value="F:mannan endo-1,4-beta-mannosidase activity"/>
    <property type="evidence" value="ECO:0007669"/>
    <property type="project" value="InterPro"/>
</dbReference>
<dbReference type="PANTHER" id="PTHR40079">
    <property type="entry name" value="MANNAN ENDO-1,4-BETA-MANNOSIDASE E-RELATED"/>
    <property type="match status" value="1"/>
</dbReference>
<dbReference type="InterPro" id="IPR017853">
    <property type="entry name" value="GH"/>
</dbReference>
<evidence type="ECO:0000256" key="4">
    <source>
        <dbReference type="PROSITE-ProRule" id="PRU01100"/>
    </source>
</evidence>
<dbReference type="PANTHER" id="PTHR40079:SF4">
    <property type="entry name" value="GH26 DOMAIN-CONTAINING PROTEIN-RELATED"/>
    <property type="match status" value="1"/>
</dbReference>
<evidence type="ECO:0000313" key="6">
    <source>
        <dbReference type="EMBL" id="SEL42916.1"/>
    </source>
</evidence>
<dbReference type="PROSITE" id="PS51257">
    <property type="entry name" value="PROKAR_LIPOPROTEIN"/>
    <property type="match status" value="1"/>
</dbReference>
<dbReference type="EMBL" id="FOAB01000004">
    <property type="protein sequence ID" value="SEL42916.1"/>
    <property type="molecule type" value="Genomic_DNA"/>
</dbReference>
<dbReference type="SUPFAM" id="SSF51445">
    <property type="entry name" value="(Trans)glycosidases"/>
    <property type="match status" value="1"/>
</dbReference>
<dbReference type="OrthoDB" id="9816550at2"/>
<comment type="similarity">
    <text evidence="1 4">Belongs to the glycosyl hydrolase 26 family.</text>
</comment>
<sequence length="376" mass="42977">MNKGFGILFLSILIFLGCSTDDQSLYDPNAERIPPTISHDGIFADPNICQEAKDLYTRLISSTQKGIAFGRQEAFGTGNNFPMPDKLDNDFYEVANDHPAIAGFDLELISLQNTLVIDNFIEKFSNSVIEAHENGSIITMTWHAVNPSHIQGFERRDNVVADMLEGGEFRDLFLESLGKIATLFKNLKDSEGKPIPILFRPWHEMNGDFFYWGEGFRTTDEYIQLYRDTITILSEDLDVHNLIYIYSPNWVSDASEYMRNYPGDSYVDMFGVDVYDFMNGRFLQNALNNLQIVESIATDKNRLFALTETGLTNVTRNDWWTESLYKAIRSSSISYAMVWRNDTPSFFHVPFLNHPSVENFRGFLEKGTILLSSDTQ</sequence>